<gene>
    <name evidence="2" type="ORF">SAMN05421748_14517</name>
</gene>
<dbReference type="PANTHER" id="PTHR43019">
    <property type="entry name" value="SERINE ENDOPROTEASE DEGS"/>
    <property type="match status" value="1"/>
</dbReference>
<accession>A0A285KKC4</accession>
<dbReference type="Proteomes" id="UP000219612">
    <property type="component" value="Unassembled WGS sequence"/>
</dbReference>
<dbReference type="Pfam" id="PF20028">
    <property type="entry name" value="VMAP-C"/>
    <property type="match status" value="1"/>
</dbReference>
<evidence type="ECO:0000313" key="3">
    <source>
        <dbReference type="Proteomes" id="UP000219612"/>
    </source>
</evidence>
<dbReference type="InterPro" id="IPR045450">
    <property type="entry name" value="VMAP_C"/>
</dbReference>
<dbReference type="OrthoDB" id="3330134at2"/>
<keyword evidence="3" id="KW-1185">Reference proteome</keyword>
<evidence type="ECO:0000259" key="1">
    <source>
        <dbReference type="Pfam" id="PF20028"/>
    </source>
</evidence>
<dbReference type="Gene3D" id="2.40.10.120">
    <property type="match status" value="1"/>
</dbReference>
<feature type="domain" description="vWA-MoxR associated protein C-terminal" evidence="1">
    <location>
        <begin position="321"/>
        <end position="560"/>
    </location>
</feature>
<protein>
    <submittedName>
        <fullName evidence="2">Trypsin-like peptidase domain-containing protein</fullName>
    </submittedName>
</protein>
<dbReference type="SUPFAM" id="SSF50494">
    <property type="entry name" value="Trypsin-like serine proteases"/>
    <property type="match status" value="1"/>
</dbReference>
<dbReference type="Pfam" id="PF13365">
    <property type="entry name" value="Trypsin_2"/>
    <property type="match status" value="1"/>
</dbReference>
<dbReference type="AlphaFoldDB" id="A0A285KKC4"/>
<reference evidence="3" key="1">
    <citation type="submission" date="2017-09" db="EMBL/GenBank/DDBJ databases">
        <authorList>
            <person name="Varghese N."/>
            <person name="Submissions S."/>
        </authorList>
    </citation>
    <scope>NUCLEOTIDE SEQUENCE [LARGE SCALE GENOMIC DNA]</scope>
    <source>
        <strain evidence="3">CGMCC 4.6857</strain>
    </source>
</reference>
<organism evidence="2 3">
    <name type="scientific">Paractinoplanes atraurantiacus</name>
    <dbReference type="NCBI Taxonomy" id="1036182"/>
    <lineage>
        <taxon>Bacteria</taxon>
        <taxon>Bacillati</taxon>
        <taxon>Actinomycetota</taxon>
        <taxon>Actinomycetes</taxon>
        <taxon>Micromonosporales</taxon>
        <taxon>Micromonosporaceae</taxon>
        <taxon>Paractinoplanes</taxon>
    </lineage>
</organism>
<dbReference type="InterPro" id="IPR009003">
    <property type="entry name" value="Peptidase_S1_PA"/>
</dbReference>
<proteinExistence type="predicted"/>
<sequence>MTEAFWQARVDIPGTIRWGSGFLVTNRHVVTCAHVVRGHEEAQVTLRDGTTAKGTVLRHGPWWTPQSEGADVAVLELTEPVDVRPARLGPYAALEIYAGQSLDIFGFPDRHRENGVHTGYTAEPHHLVGADIQLSATDAIGVRLQEGFSGAAVVHGPTQQVVGMVRKAATGDERIGLMVPVGTLVEHCPALGEQIWLGPFDPAVYRGLREALRRVHCRPERLRRILSLVRRQVPALRADLRTVEGVVEALVVDTVTVDDRETRYHLRGMLGELESDPVDEWVIRELGAGERTEQRAVRPGPLHDGGIVVCLEPIAGGGGESYRLKIWTVTEADGLLEEPVADVSGLARGEWQERVEHELLRALERIPRTVREVAVEFVLPRMFLSEPVDEWFDHREDTPLGVSRPVMVRDLDWFINGEADVLAQRTDDLRSRRAGVGDALMWRDCTDPLPRLRSFKAWLRMNGSPRAFGLAGEWSRPEFVVAAVAAGPPVLLWQRRPCASGVHAEDVECTGRRFVRELKEELAGVPVDALADKVRQLRAVSMAEEDAGHCGSGLVLLRDDGQRRPMVLGFAEQEQG</sequence>
<dbReference type="PANTHER" id="PTHR43019:SF23">
    <property type="entry name" value="PROTEASE DO-LIKE 5, CHLOROPLASTIC"/>
    <property type="match status" value="1"/>
</dbReference>
<dbReference type="RefSeq" id="WP_097328908.1">
    <property type="nucleotide sequence ID" value="NZ_OBDY01000045.1"/>
</dbReference>
<evidence type="ECO:0000313" key="2">
    <source>
        <dbReference type="EMBL" id="SNY73055.1"/>
    </source>
</evidence>
<dbReference type="EMBL" id="OBDY01000045">
    <property type="protein sequence ID" value="SNY73055.1"/>
    <property type="molecule type" value="Genomic_DNA"/>
</dbReference>
<name>A0A285KKC4_9ACTN</name>